<evidence type="ECO:0000259" key="2">
    <source>
        <dbReference type="Pfam" id="PF01425"/>
    </source>
</evidence>
<dbReference type="Gene3D" id="3.90.1300.10">
    <property type="entry name" value="Amidase signature (AS) domain"/>
    <property type="match status" value="1"/>
</dbReference>
<dbReference type="PANTHER" id="PTHR11895:SF7">
    <property type="entry name" value="GLUTAMYL-TRNA(GLN) AMIDOTRANSFERASE SUBUNIT A, MITOCHONDRIAL"/>
    <property type="match status" value="1"/>
</dbReference>
<dbReference type="RefSeq" id="WP_286277730.1">
    <property type="nucleotide sequence ID" value="NZ_AP027731.1"/>
</dbReference>
<name>A0ABM8G7V4_9MICO</name>
<keyword evidence="4" id="KW-1185">Reference proteome</keyword>
<reference evidence="4" key="1">
    <citation type="journal article" date="2019" name="Int. J. Syst. Evol. Microbiol.">
        <title>The Global Catalogue of Microorganisms (GCM) 10K type strain sequencing project: providing services to taxonomists for standard genome sequencing and annotation.</title>
        <authorList>
            <consortium name="The Broad Institute Genomics Platform"/>
            <consortium name="The Broad Institute Genome Sequencing Center for Infectious Disease"/>
            <person name="Wu L."/>
            <person name="Ma J."/>
        </authorList>
    </citation>
    <scope>NUCLEOTIDE SEQUENCE [LARGE SCALE GENOMIC DNA]</scope>
    <source>
        <strain evidence="4">NBRC 108725</strain>
    </source>
</reference>
<evidence type="ECO:0000313" key="4">
    <source>
        <dbReference type="Proteomes" id="UP001321498"/>
    </source>
</evidence>
<dbReference type="EMBL" id="AP027731">
    <property type="protein sequence ID" value="BDZ44261.1"/>
    <property type="molecule type" value="Genomic_DNA"/>
</dbReference>
<evidence type="ECO:0000256" key="1">
    <source>
        <dbReference type="ARBA" id="ARBA00009199"/>
    </source>
</evidence>
<organism evidence="3 4">
    <name type="scientific">Naasia aerilata</name>
    <dbReference type="NCBI Taxonomy" id="1162966"/>
    <lineage>
        <taxon>Bacteria</taxon>
        <taxon>Bacillati</taxon>
        <taxon>Actinomycetota</taxon>
        <taxon>Actinomycetes</taxon>
        <taxon>Micrococcales</taxon>
        <taxon>Microbacteriaceae</taxon>
        <taxon>Naasia</taxon>
    </lineage>
</organism>
<dbReference type="Proteomes" id="UP001321498">
    <property type="component" value="Chromosome"/>
</dbReference>
<dbReference type="InterPro" id="IPR000120">
    <property type="entry name" value="Amidase"/>
</dbReference>
<dbReference type="SUPFAM" id="SSF75304">
    <property type="entry name" value="Amidase signature (AS) enzymes"/>
    <property type="match status" value="1"/>
</dbReference>
<feature type="domain" description="Amidase" evidence="2">
    <location>
        <begin position="25"/>
        <end position="454"/>
    </location>
</feature>
<sequence length="475" mass="50605">MFELHHLSAQDQWDWLQRRDVTPVELAEHYLRRIERLNPELGALSRVDGDLALDRARALDRVPRAAELWGLPLAEKELSRRAGFPATGASRALADTVAEATDELVEVLDTAGAVSLGATTAPEFGLPSYTEPIGRPPARNPYDLERGPGGSSGGAAVAVAAGLLPFAPGSDGGGSVRIPAAATGLVGIKPTRGLVPAGRDSLGGLVVPGPLARSVADAAMLLDAMIARRGEGVPFPSTLRPPDPGRLLGPAVRGEGRFTVGVTSQSPWDDAYEITVSPEAQSALAIAREALDALGHGVEEASLPDSGEYPRAFRALWQAGAGAVPLDDAALEHVEPLTAWLVRTGRDLRASVLAEALDALARFERALIARLFGPEGARLDAMLTPALALTPRPIGWWDLEDGERNFEQQVQYTPFTSFLNATGLPAITLPIATTEEGLPMGVQLFGRPGGEDVLVSIGRQLERRFDWQRRHPPQW</sequence>
<dbReference type="PANTHER" id="PTHR11895">
    <property type="entry name" value="TRANSAMIDASE"/>
    <property type="match status" value="1"/>
</dbReference>
<comment type="similarity">
    <text evidence="1">Belongs to the amidase family.</text>
</comment>
<dbReference type="PROSITE" id="PS00571">
    <property type="entry name" value="AMIDASES"/>
    <property type="match status" value="1"/>
</dbReference>
<gene>
    <name evidence="3" type="ORF">GCM10025866_01700</name>
</gene>
<dbReference type="InterPro" id="IPR023631">
    <property type="entry name" value="Amidase_dom"/>
</dbReference>
<proteinExistence type="inferred from homology"/>
<dbReference type="InterPro" id="IPR020556">
    <property type="entry name" value="Amidase_CS"/>
</dbReference>
<protein>
    <submittedName>
        <fullName evidence="3">Amidase</fullName>
    </submittedName>
</protein>
<accession>A0ABM8G7V4</accession>
<evidence type="ECO:0000313" key="3">
    <source>
        <dbReference type="EMBL" id="BDZ44261.1"/>
    </source>
</evidence>
<dbReference type="Pfam" id="PF01425">
    <property type="entry name" value="Amidase"/>
    <property type="match status" value="1"/>
</dbReference>
<dbReference type="InterPro" id="IPR036928">
    <property type="entry name" value="AS_sf"/>
</dbReference>